<protein>
    <submittedName>
        <fullName evidence="1">Uncharacterized protein</fullName>
    </submittedName>
</protein>
<evidence type="ECO:0000313" key="2">
    <source>
        <dbReference type="Proteomes" id="UP001428341"/>
    </source>
</evidence>
<sequence>MSIFVNFMGVRWDVGFMDPEFLSSVNLINGSMRQVLGEIAGLLRAQATTHADNDNNASNPVHHSDCSDHFSDFDVTDNFYDFKMEDAFGIYNDDNRLDSDYINPSYPNFMKKLLYRRLIVLKSYLRTIASYNINTFSTNL</sequence>
<dbReference type="AlphaFoldDB" id="A0AAP0N2W1"/>
<keyword evidence="2" id="KW-1185">Reference proteome</keyword>
<accession>A0AAP0N2W1</accession>
<comment type="caution">
    <text evidence="1">The sequence shown here is derived from an EMBL/GenBank/DDBJ whole genome shotgun (WGS) entry which is preliminary data.</text>
</comment>
<evidence type="ECO:0000313" key="1">
    <source>
        <dbReference type="EMBL" id="KAK9229416.1"/>
    </source>
</evidence>
<dbReference type="Proteomes" id="UP001428341">
    <property type="component" value="Unassembled WGS sequence"/>
</dbReference>
<name>A0AAP0N2W1_9ROSI</name>
<proteinExistence type="predicted"/>
<gene>
    <name evidence="1" type="ORF">WN944_022378</name>
</gene>
<reference evidence="1 2" key="1">
    <citation type="submission" date="2024-05" db="EMBL/GenBank/DDBJ databases">
        <title>Haplotype-resolved chromosome-level genome assembly of Huyou (Citrus changshanensis).</title>
        <authorList>
            <person name="Miao C."/>
            <person name="Chen W."/>
            <person name="Wu Y."/>
            <person name="Wang L."/>
            <person name="Zhao S."/>
            <person name="Grierson D."/>
            <person name="Xu C."/>
            <person name="Chen K."/>
        </authorList>
    </citation>
    <scope>NUCLEOTIDE SEQUENCE [LARGE SCALE GENOMIC DNA]</scope>
    <source>
        <strain evidence="1">01-14</strain>
        <tissue evidence="1">Leaf</tissue>
    </source>
</reference>
<organism evidence="1 2">
    <name type="scientific">Citrus x changshan-huyou</name>
    <dbReference type="NCBI Taxonomy" id="2935761"/>
    <lineage>
        <taxon>Eukaryota</taxon>
        <taxon>Viridiplantae</taxon>
        <taxon>Streptophyta</taxon>
        <taxon>Embryophyta</taxon>
        <taxon>Tracheophyta</taxon>
        <taxon>Spermatophyta</taxon>
        <taxon>Magnoliopsida</taxon>
        <taxon>eudicotyledons</taxon>
        <taxon>Gunneridae</taxon>
        <taxon>Pentapetalae</taxon>
        <taxon>rosids</taxon>
        <taxon>malvids</taxon>
        <taxon>Sapindales</taxon>
        <taxon>Rutaceae</taxon>
        <taxon>Aurantioideae</taxon>
        <taxon>Citrus</taxon>
    </lineage>
</organism>
<dbReference type="EMBL" id="JBCGBO010000001">
    <property type="protein sequence ID" value="KAK9229416.1"/>
    <property type="molecule type" value="Genomic_DNA"/>
</dbReference>